<feature type="repeat" description="PPR" evidence="3">
    <location>
        <begin position="437"/>
        <end position="471"/>
    </location>
</feature>
<dbReference type="Pfam" id="PF13041">
    <property type="entry name" value="PPR_2"/>
    <property type="match status" value="5"/>
</dbReference>
<comment type="similarity">
    <text evidence="1">Belongs to the PPR family. P subfamily.</text>
</comment>
<feature type="repeat" description="PPR" evidence="3">
    <location>
        <begin position="472"/>
        <end position="506"/>
    </location>
</feature>
<evidence type="ECO:0008006" key="6">
    <source>
        <dbReference type="Google" id="ProtNLM"/>
    </source>
</evidence>
<feature type="repeat" description="PPR" evidence="3">
    <location>
        <begin position="542"/>
        <end position="576"/>
    </location>
</feature>
<dbReference type="OMA" id="HASEAHN"/>
<dbReference type="EnsemblPlants" id="AUR62031951-RA">
    <property type="protein sequence ID" value="AUR62031951-RA:cds"/>
    <property type="gene ID" value="AUR62031951"/>
</dbReference>
<proteinExistence type="inferred from homology"/>
<dbReference type="RefSeq" id="XP_021765372.1">
    <property type="nucleotide sequence ID" value="XM_021909680.1"/>
</dbReference>
<dbReference type="NCBIfam" id="TIGR00756">
    <property type="entry name" value="PPR"/>
    <property type="match status" value="10"/>
</dbReference>
<dbReference type="Proteomes" id="UP000596660">
    <property type="component" value="Unplaced"/>
</dbReference>
<evidence type="ECO:0000313" key="4">
    <source>
        <dbReference type="EnsemblPlants" id="AUR62031951-RA:cds"/>
    </source>
</evidence>
<feature type="repeat" description="PPR" evidence="3">
    <location>
        <begin position="195"/>
        <end position="229"/>
    </location>
</feature>
<reference evidence="4" key="1">
    <citation type="journal article" date="2017" name="Nature">
        <title>The genome of Chenopodium quinoa.</title>
        <authorList>
            <person name="Jarvis D.E."/>
            <person name="Ho Y.S."/>
            <person name="Lightfoot D.J."/>
            <person name="Schmoeckel S.M."/>
            <person name="Li B."/>
            <person name="Borm T.J.A."/>
            <person name="Ohyanagi H."/>
            <person name="Mineta K."/>
            <person name="Michell C.T."/>
            <person name="Saber N."/>
            <person name="Kharbatia N.M."/>
            <person name="Rupper R.R."/>
            <person name="Sharp A.R."/>
            <person name="Dally N."/>
            <person name="Boughton B.A."/>
            <person name="Woo Y.H."/>
            <person name="Gao G."/>
            <person name="Schijlen E.G.W.M."/>
            <person name="Guo X."/>
            <person name="Momin A.A."/>
            <person name="Negrao S."/>
            <person name="Al-Babili S."/>
            <person name="Gehring C."/>
            <person name="Roessner U."/>
            <person name="Jung C."/>
            <person name="Murphy K."/>
            <person name="Arold S.T."/>
            <person name="Gojobori T."/>
            <person name="van der Linden C.G."/>
            <person name="van Loo E.N."/>
            <person name="Jellen E.N."/>
            <person name="Maughan P.J."/>
            <person name="Tester M."/>
        </authorList>
    </citation>
    <scope>NUCLEOTIDE SEQUENCE [LARGE SCALE GENOMIC DNA]</scope>
    <source>
        <strain evidence="4">cv. PI 614886</strain>
    </source>
</reference>
<dbReference type="PROSITE" id="PS51375">
    <property type="entry name" value="PPR"/>
    <property type="match status" value="10"/>
</dbReference>
<dbReference type="Pfam" id="PF01535">
    <property type="entry name" value="PPR"/>
    <property type="match status" value="1"/>
</dbReference>
<dbReference type="AlphaFoldDB" id="A0A803MLY9"/>
<accession>A0A803MLY9</accession>
<name>A0A803MLY9_CHEQI</name>
<dbReference type="InterPro" id="IPR011990">
    <property type="entry name" value="TPR-like_helical_dom_sf"/>
</dbReference>
<dbReference type="PANTHER" id="PTHR47941">
    <property type="entry name" value="PENTATRICOPEPTIDE REPEAT-CONTAINING PROTEIN 3, MITOCHONDRIAL"/>
    <property type="match status" value="1"/>
</dbReference>
<feature type="repeat" description="PPR" evidence="3">
    <location>
        <begin position="230"/>
        <end position="264"/>
    </location>
</feature>
<dbReference type="GeneID" id="110729894"/>
<dbReference type="KEGG" id="cqi:110729894"/>
<feature type="repeat" description="PPR" evidence="3">
    <location>
        <begin position="265"/>
        <end position="299"/>
    </location>
</feature>
<evidence type="ECO:0000256" key="1">
    <source>
        <dbReference type="ARBA" id="ARBA00007626"/>
    </source>
</evidence>
<dbReference type="Gramene" id="AUR62031951-RA">
    <property type="protein sequence ID" value="AUR62031951-RA:cds"/>
    <property type="gene ID" value="AUR62031951"/>
</dbReference>
<feature type="repeat" description="PPR" evidence="3">
    <location>
        <begin position="402"/>
        <end position="436"/>
    </location>
</feature>
<evidence type="ECO:0000256" key="2">
    <source>
        <dbReference type="ARBA" id="ARBA00022737"/>
    </source>
</evidence>
<dbReference type="InterPro" id="IPR002885">
    <property type="entry name" value="PPR_rpt"/>
</dbReference>
<feature type="repeat" description="PPR" evidence="3">
    <location>
        <begin position="507"/>
        <end position="541"/>
    </location>
</feature>
<dbReference type="OrthoDB" id="5588846at2759"/>
<feature type="repeat" description="PPR" evidence="3">
    <location>
        <begin position="577"/>
        <end position="611"/>
    </location>
</feature>
<dbReference type="Pfam" id="PF13812">
    <property type="entry name" value="PPR_3"/>
    <property type="match status" value="1"/>
</dbReference>
<sequence length="647" mass="73318">MKLPLHFHHHRQLRHYATKYTAKITSTTTDGRTLSAEVHSPFLPSDARGFPLPRRDLICKITQILKSPISDPFSDLSNYLQTLTLTLTPSEASLILKSLNNSPLLSLKFFHFCPSHFPNFRHDTFSYNRLLHILSIAASCGGSDWVEKCREAVAEMERDGVYGNISTVNILIGVLGAPGVDWCLGLVKKWGLQLNSYTYKCILQAYLRSYETEKAFEVFKVMRRKGYTLDVVAYNMLLHALAKINKVDQAYMVFEDMKRKICAPDEYTYTIMVRMTGKMGKLDESLALFQEMLGKGLAPNLMAYNTMIEALVKNRMVEKTIFLFSKMIESNCRPNEFTYSLILTVLVAEGQLGKLDEVVELSNKYITKSIYAYLVRTLSKLGHASEAHRLFCNMWIVHDKGDRDACMSMLESLCTAGKTVEAIDLLDKIHEKGINTDIMMYNSVLSALGRSKQISHLHDLFEKMKRDGPPPDIYSYNILISSFGRVGKVDEAVKIFEQLEESDFKPDIVSYNSLINCLGKNGDLDEAHMRFREMVEKGLNPDVVTYSTLIECFGKTDKVEMASRLFDDMVAQGCSPNIVTFNILLDCFERSGKTAEAVDLYAKLKEQGLTPDSITYAILERLQSGSHRTSRIRNQNPITGWVVSPLR</sequence>
<gene>
    <name evidence="4" type="primary">LOC110729894</name>
</gene>
<evidence type="ECO:0000313" key="5">
    <source>
        <dbReference type="Proteomes" id="UP000596660"/>
    </source>
</evidence>
<keyword evidence="2" id="KW-0677">Repeat</keyword>
<dbReference type="FunFam" id="1.25.40.10:FF:000990">
    <property type="entry name" value="Pentatricopeptide repeat-containing protein, mitochondrial"/>
    <property type="match status" value="1"/>
</dbReference>
<keyword evidence="5" id="KW-1185">Reference proteome</keyword>
<dbReference type="SUPFAM" id="SSF81901">
    <property type="entry name" value="HCP-like"/>
    <property type="match status" value="1"/>
</dbReference>
<protein>
    <recommendedName>
        <fullName evidence="6">Pentatricopeptide repeat-containing protein</fullName>
    </recommendedName>
</protein>
<organism evidence="4 5">
    <name type="scientific">Chenopodium quinoa</name>
    <name type="common">Quinoa</name>
    <dbReference type="NCBI Taxonomy" id="63459"/>
    <lineage>
        <taxon>Eukaryota</taxon>
        <taxon>Viridiplantae</taxon>
        <taxon>Streptophyta</taxon>
        <taxon>Embryophyta</taxon>
        <taxon>Tracheophyta</taxon>
        <taxon>Spermatophyta</taxon>
        <taxon>Magnoliopsida</taxon>
        <taxon>eudicotyledons</taxon>
        <taxon>Gunneridae</taxon>
        <taxon>Pentapetalae</taxon>
        <taxon>Caryophyllales</taxon>
        <taxon>Chenopodiaceae</taxon>
        <taxon>Chenopodioideae</taxon>
        <taxon>Atripliceae</taxon>
        <taxon>Chenopodium</taxon>
    </lineage>
</organism>
<reference evidence="4" key="2">
    <citation type="submission" date="2021-03" db="UniProtKB">
        <authorList>
            <consortium name="EnsemblPlants"/>
        </authorList>
    </citation>
    <scope>IDENTIFICATION</scope>
</reference>
<dbReference type="Gene3D" id="1.25.40.10">
    <property type="entry name" value="Tetratricopeptide repeat domain"/>
    <property type="match status" value="5"/>
</dbReference>
<dbReference type="SMR" id="A0A803MLY9"/>
<evidence type="ECO:0000256" key="3">
    <source>
        <dbReference type="PROSITE-ProRule" id="PRU00708"/>
    </source>
</evidence>
<feature type="repeat" description="PPR" evidence="3">
    <location>
        <begin position="300"/>
        <end position="334"/>
    </location>
</feature>